<sequence>MLTEKTKDFSYEHRWRRCQRQVLDAMVARENNSSDLDEVMIADNDKVLYR</sequence>
<gene>
    <name evidence="1" type="ORF">TIFTF001_026382</name>
</gene>
<accession>A0AA88DL56</accession>
<name>A0AA88DL56_FICCA</name>
<protein>
    <submittedName>
        <fullName evidence="1">Uncharacterized protein</fullName>
    </submittedName>
</protein>
<reference evidence="1" key="1">
    <citation type="submission" date="2023-07" db="EMBL/GenBank/DDBJ databases">
        <title>draft genome sequence of fig (Ficus carica).</title>
        <authorList>
            <person name="Takahashi T."/>
            <person name="Nishimura K."/>
        </authorList>
    </citation>
    <scope>NUCLEOTIDE SEQUENCE</scope>
</reference>
<proteinExistence type="predicted"/>
<dbReference type="EMBL" id="BTGU01000069">
    <property type="protein sequence ID" value="GMN57263.1"/>
    <property type="molecule type" value="Genomic_DNA"/>
</dbReference>
<evidence type="ECO:0000313" key="2">
    <source>
        <dbReference type="Proteomes" id="UP001187192"/>
    </source>
</evidence>
<organism evidence="1 2">
    <name type="scientific">Ficus carica</name>
    <name type="common">Common fig</name>
    <dbReference type="NCBI Taxonomy" id="3494"/>
    <lineage>
        <taxon>Eukaryota</taxon>
        <taxon>Viridiplantae</taxon>
        <taxon>Streptophyta</taxon>
        <taxon>Embryophyta</taxon>
        <taxon>Tracheophyta</taxon>
        <taxon>Spermatophyta</taxon>
        <taxon>Magnoliopsida</taxon>
        <taxon>eudicotyledons</taxon>
        <taxon>Gunneridae</taxon>
        <taxon>Pentapetalae</taxon>
        <taxon>rosids</taxon>
        <taxon>fabids</taxon>
        <taxon>Rosales</taxon>
        <taxon>Moraceae</taxon>
        <taxon>Ficeae</taxon>
        <taxon>Ficus</taxon>
    </lineage>
</organism>
<keyword evidence="2" id="KW-1185">Reference proteome</keyword>
<dbReference type="Proteomes" id="UP001187192">
    <property type="component" value="Unassembled WGS sequence"/>
</dbReference>
<comment type="caution">
    <text evidence="1">The sequence shown here is derived from an EMBL/GenBank/DDBJ whole genome shotgun (WGS) entry which is preliminary data.</text>
</comment>
<dbReference type="AlphaFoldDB" id="A0AA88DL56"/>
<dbReference type="Gramene" id="FCD_00011478-RA">
    <property type="protein sequence ID" value="FCD_00011478-RA:cds"/>
    <property type="gene ID" value="FCD_00011478"/>
</dbReference>
<evidence type="ECO:0000313" key="1">
    <source>
        <dbReference type="EMBL" id="GMN57263.1"/>
    </source>
</evidence>